<evidence type="ECO:0000313" key="2">
    <source>
        <dbReference type="Proteomes" id="UP000470409"/>
    </source>
</evidence>
<gene>
    <name evidence="1" type="ORF">F8163_15185</name>
</gene>
<sequence length="63" mass="7156">MLLKKVRSGYLKKLIISCVLATIFLNIVGCSNNIGTLKDKSKTSTSVKSTHINKAWYKHMQWD</sequence>
<accession>A0A7V7S729</accession>
<comment type="caution">
    <text evidence="1">The sequence shown here is derived from an EMBL/GenBank/DDBJ whole genome shotgun (WGS) entry which is preliminary data.</text>
</comment>
<reference evidence="1 2" key="1">
    <citation type="submission" date="2019-10" db="EMBL/GenBank/DDBJ databases">
        <title>Bacillus from the desert of Cuatro Cinegas, Coahuila.</title>
        <authorList>
            <person name="Olmedo-Alvarez G."/>
            <person name="Saldana S."/>
            <person name="Barcelo D."/>
        </authorList>
    </citation>
    <scope>NUCLEOTIDE SEQUENCE [LARGE SCALE GENOMIC DNA]</scope>
    <source>
        <strain evidence="1 2">CH155b_5T</strain>
    </source>
</reference>
<organism evidence="1 2">
    <name type="scientific">Bacillus luti</name>
    <dbReference type="NCBI Taxonomy" id="2026191"/>
    <lineage>
        <taxon>Bacteria</taxon>
        <taxon>Bacillati</taxon>
        <taxon>Bacillota</taxon>
        <taxon>Bacilli</taxon>
        <taxon>Bacillales</taxon>
        <taxon>Bacillaceae</taxon>
        <taxon>Bacillus</taxon>
        <taxon>Bacillus cereus group</taxon>
    </lineage>
</organism>
<dbReference type="EMBL" id="WBPG01000020">
    <property type="protein sequence ID" value="KAB2442543.1"/>
    <property type="molecule type" value="Genomic_DNA"/>
</dbReference>
<dbReference type="AlphaFoldDB" id="A0A7V7S729"/>
<protein>
    <submittedName>
        <fullName evidence="1">Uncharacterized protein</fullName>
    </submittedName>
</protein>
<proteinExistence type="predicted"/>
<name>A0A7V7S729_9BACI</name>
<dbReference type="Proteomes" id="UP000470409">
    <property type="component" value="Unassembled WGS sequence"/>
</dbReference>
<evidence type="ECO:0000313" key="1">
    <source>
        <dbReference type="EMBL" id="KAB2442543.1"/>
    </source>
</evidence>